<dbReference type="InterPro" id="IPR059106">
    <property type="entry name" value="WHD_MalT"/>
</dbReference>
<dbReference type="Pfam" id="PF00196">
    <property type="entry name" value="GerE"/>
    <property type="match status" value="1"/>
</dbReference>
<gene>
    <name evidence="5" type="ORF">WCD41_23835</name>
</gene>
<keyword evidence="3" id="KW-0804">Transcription</keyword>
<sequence length="894" mass="96117">MVGPLLESKYRRPARRPGTVARARLTGALDGVLRAALTVVSAPPGFGKSTLLADWLATVGEDVAAVAWLSLDERDDDAVRFWTYVVAAIRASGAGVGDGALGLLAPGSPSAEPALVALLNDVGAMPRDLVLVLDDLHLVTAPEVHDGIAFLLEHRPPQLHLVLATRVDPPLSLSRWRARGELLELRSADLRFTGQEAATYLNGPMGLTLSAGDVATLDGRAEGWIAALQLAALSMRGRDDVGAFITRFAGDDRHVVDYLTEEVLARQPPDVRDFLLDTSILERLTGPLCDAVTGREGGRAMLATLERANLFLVPLDDRRRWYRYHHLFADVLRAHLAEERAASLPDLHRRASRWLAEAGDLVAAVDHALAGGHVDHAADLMERGTPAMRRERREAELGRWVRSLPDEVVRVRPVLAMAFVGALAQVSDFATVEQRLGDVEHAVRPDGGAWPEEPPPGLVVVDEEGYRSIPAGLEVYRAALALRRGDLDAAAGHARDGLALAPASDDLVRAAAGALGGLASWARGDLVAAEAAYVASVAGLHRAGFVADVLGCCIALGDIRRTLGRTGDAERLYRWALDLTDPAAPVRGTADMHVALAGVLLERDDLTGAAGHLDAARGLGEHRGLPQNPYRSRVAAARLAEARGDLDTALALLDEAERLHDGDYSPEVAPVPAVRARLRIRRGELHDAETWARHLSPDDEPTYLREYEHLTLARLLLARRDDAAGLLERLRVAAEQGARTGSLVEVLVLQARAAQVRGDMPSALGVLRRALGLAEPAGLVRVITEEGPPIAMLLRALPKQDPAYGSARRLLARLEATEGGPAPRSLVDPLSDRELDVLRLLGSDLDGPDIARELSVSLNTMRTHTKAIYAKLGVGSRRAAVRRAHELGVLPHRR</sequence>
<dbReference type="InterPro" id="IPR027417">
    <property type="entry name" value="P-loop_NTPase"/>
</dbReference>
<proteinExistence type="predicted"/>
<dbReference type="InterPro" id="IPR011990">
    <property type="entry name" value="TPR-like_helical_dom_sf"/>
</dbReference>
<dbReference type="SUPFAM" id="SSF46894">
    <property type="entry name" value="C-terminal effector domain of the bipartite response regulators"/>
    <property type="match status" value="1"/>
</dbReference>
<dbReference type="EMBL" id="JBBEGL010000007">
    <property type="protein sequence ID" value="MEJ2889512.1"/>
    <property type="molecule type" value="Genomic_DNA"/>
</dbReference>
<dbReference type="RefSeq" id="WP_337717154.1">
    <property type="nucleotide sequence ID" value="NZ_JBBEGL010000007.1"/>
</dbReference>
<dbReference type="SMART" id="SM00421">
    <property type="entry name" value="HTH_LUXR"/>
    <property type="match status" value="1"/>
</dbReference>
<feature type="domain" description="HTH luxR-type" evidence="4">
    <location>
        <begin position="823"/>
        <end position="888"/>
    </location>
</feature>
<dbReference type="Pfam" id="PF17874">
    <property type="entry name" value="TPR_MalT"/>
    <property type="match status" value="1"/>
</dbReference>
<comment type="caution">
    <text evidence="5">The sequence shown here is derived from an EMBL/GenBank/DDBJ whole genome shotgun (WGS) entry which is preliminary data.</text>
</comment>
<dbReference type="Gene3D" id="1.25.40.10">
    <property type="entry name" value="Tetratricopeptide repeat domain"/>
    <property type="match status" value="1"/>
</dbReference>
<dbReference type="PANTHER" id="PTHR44688">
    <property type="entry name" value="DNA-BINDING TRANSCRIPTIONAL ACTIVATOR DEVR_DOSR"/>
    <property type="match status" value="1"/>
</dbReference>
<evidence type="ECO:0000313" key="5">
    <source>
        <dbReference type="EMBL" id="MEJ2889512.1"/>
    </source>
</evidence>
<dbReference type="InterPro" id="IPR036388">
    <property type="entry name" value="WH-like_DNA-bd_sf"/>
</dbReference>
<keyword evidence="2" id="KW-0238">DNA-binding</keyword>
<evidence type="ECO:0000313" key="6">
    <source>
        <dbReference type="Proteomes" id="UP001370100"/>
    </source>
</evidence>
<dbReference type="InterPro" id="IPR016032">
    <property type="entry name" value="Sig_transdc_resp-reg_C-effctor"/>
</dbReference>
<dbReference type="PANTHER" id="PTHR44688:SF16">
    <property type="entry name" value="DNA-BINDING TRANSCRIPTIONAL ACTIVATOR DEVR_DOSR"/>
    <property type="match status" value="1"/>
</dbReference>
<dbReference type="CDD" id="cd06170">
    <property type="entry name" value="LuxR_C_like"/>
    <property type="match status" value="1"/>
</dbReference>
<evidence type="ECO:0000256" key="3">
    <source>
        <dbReference type="ARBA" id="ARBA00023163"/>
    </source>
</evidence>
<accession>A0ABU8NAU9</accession>
<evidence type="ECO:0000256" key="1">
    <source>
        <dbReference type="ARBA" id="ARBA00023015"/>
    </source>
</evidence>
<name>A0ABU8NAU9_9PSEU</name>
<dbReference type="Pfam" id="PF25873">
    <property type="entry name" value="WHD_MalT"/>
    <property type="match status" value="1"/>
</dbReference>
<dbReference type="InterPro" id="IPR041617">
    <property type="entry name" value="TPR_MalT"/>
</dbReference>
<evidence type="ECO:0000259" key="4">
    <source>
        <dbReference type="PROSITE" id="PS50043"/>
    </source>
</evidence>
<keyword evidence="1" id="KW-0805">Transcription regulation</keyword>
<keyword evidence="6" id="KW-1185">Reference proteome</keyword>
<organism evidence="5 6">
    <name type="scientific">Actinomycetospora aeridis</name>
    <dbReference type="NCBI Taxonomy" id="3129231"/>
    <lineage>
        <taxon>Bacteria</taxon>
        <taxon>Bacillati</taxon>
        <taxon>Actinomycetota</taxon>
        <taxon>Actinomycetes</taxon>
        <taxon>Pseudonocardiales</taxon>
        <taxon>Pseudonocardiaceae</taxon>
        <taxon>Actinomycetospora</taxon>
    </lineage>
</organism>
<evidence type="ECO:0000256" key="2">
    <source>
        <dbReference type="ARBA" id="ARBA00023125"/>
    </source>
</evidence>
<dbReference type="Proteomes" id="UP001370100">
    <property type="component" value="Unassembled WGS sequence"/>
</dbReference>
<reference evidence="5 6" key="1">
    <citation type="submission" date="2024-03" db="EMBL/GenBank/DDBJ databases">
        <title>Actinomycetospora sp. OC33-EN06, a novel actinomycete isolated from wild orchid (Aerides multiflora).</title>
        <authorList>
            <person name="Suriyachadkun C."/>
        </authorList>
    </citation>
    <scope>NUCLEOTIDE SEQUENCE [LARGE SCALE GENOMIC DNA]</scope>
    <source>
        <strain evidence="5 6">OC33-EN06</strain>
    </source>
</reference>
<dbReference type="InterPro" id="IPR000792">
    <property type="entry name" value="Tscrpt_reg_LuxR_C"/>
</dbReference>
<protein>
    <submittedName>
        <fullName evidence="5">LuxR C-terminal-related transcriptional regulator</fullName>
    </submittedName>
</protein>
<dbReference type="SUPFAM" id="SSF48452">
    <property type="entry name" value="TPR-like"/>
    <property type="match status" value="1"/>
</dbReference>
<dbReference type="PROSITE" id="PS50043">
    <property type="entry name" value="HTH_LUXR_2"/>
    <property type="match status" value="1"/>
</dbReference>
<dbReference type="SUPFAM" id="SSF52540">
    <property type="entry name" value="P-loop containing nucleoside triphosphate hydrolases"/>
    <property type="match status" value="1"/>
</dbReference>
<dbReference type="Gene3D" id="1.10.10.10">
    <property type="entry name" value="Winged helix-like DNA-binding domain superfamily/Winged helix DNA-binding domain"/>
    <property type="match status" value="1"/>
</dbReference>